<sequence length="240" mass="24506">MRMVTASGRSRWPHVIGAAILVIAISGGIAYTVTRPDSKSNAAPTSSTPTPTAAASGGSSGSGDDEDDVAPTGCLGGPDRTAAMVLAAKAEAKHTTFGAVEVATAFYRWGWQYPHPVSADADAVSAGIMASTANASFRDLSSAYEGFAEADMTSGQVPASTPFHLSTTNGLWMVSEGSTADKVEVNLAVGYVINGELSPTKAAVISLTMVWEEGAWHLESGGTPDQAKLSNGGTRYTGGC</sequence>
<dbReference type="AlphaFoldDB" id="A0A099JPB4"/>
<feature type="region of interest" description="Disordered" evidence="1">
    <location>
        <begin position="36"/>
        <end position="75"/>
    </location>
</feature>
<dbReference type="Proteomes" id="UP000029864">
    <property type="component" value="Unassembled WGS sequence"/>
</dbReference>
<name>A0A099JPB4_9MICO</name>
<evidence type="ECO:0000256" key="1">
    <source>
        <dbReference type="SAM" id="MobiDB-lite"/>
    </source>
</evidence>
<evidence type="ECO:0000313" key="3">
    <source>
        <dbReference type="EMBL" id="MBB5643668.1"/>
    </source>
</evidence>
<accession>A0A099JPB4</accession>
<proteinExistence type="predicted"/>
<dbReference type="RefSeq" id="WP_035835716.1">
    <property type="nucleotide sequence ID" value="NZ_JACHBQ010000002.1"/>
</dbReference>
<feature type="compositionally biased region" description="Low complexity" evidence="1">
    <location>
        <begin position="42"/>
        <end position="57"/>
    </location>
</feature>
<dbReference type="EMBL" id="JACHBQ010000002">
    <property type="protein sequence ID" value="MBB5643668.1"/>
    <property type="molecule type" value="Genomic_DNA"/>
</dbReference>
<dbReference type="eggNOG" id="ENOG50320GH">
    <property type="taxonomic scope" value="Bacteria"/>
</dbReference>
<comment type="caution">
    <text evidence="2">The sequence shown here is derived from an EMBL/GenBank/DDBJ whole genome shotgun (WGS) entry which is preliminary data.</text>
</comment>
<reference evidence="3 5" key="2">
    <citation type="submission" date="2020-08" db="EMBL/GenBank/DDBJ databases">
        <title>Sequencing the genomes of 1000 actinobacteria strains.</title>
        <authorList>
            <person name="Klenk H.-P."/>
        </authorList>
    </citation>
    <scope>NUCLEOTIDE SEQUENCE [LARGE SCALE GENOMIC DNA]</scope>
    <source>
        <strain evidence="3 5">DSM 21065</strain>
    </source>
</reference>
<keyword evidence="4" id="KW-1185">Reference proteome</keyword>
<dbReference type="OrthoDB" id="5116452at2"/>
<evidence type="ECO:0000313" key="2">
    <source>
        <dbReference type="EMBL" id="KGJ79283.1"/>
    </source>
</evidence>
<evidence type="ECO:0000313" key="5">
    <source>
        <dbReference type="Proteomes" id="UP000561726"/>
    </source>
</evidence>
<reference evidence="2 4" key="1">
    <citation type="submission" date="2014-08" db="EMBL/GenBank/DDBJ databases">
        <authorList>
            <person name="Sisinthy S."/>
        </authorList>
    </citation>
    <scope>NUCLEOTIDE SEQUENCE [LARGE SCALE GENOMIC DNA]</scope>
    <source>
        <strain evidence="2 4">RuG17</strain>
    </source>
</reference>
<evidence type="ECO:0000313" key="4">
    <source>
        <dbReference type="Proteomes" id="UP000029864"/>
    </source>
</evidence>
<protein>
    <submittedName>
        <fullName evidence="2">Uncharacterized protein</fullName>
    </submittedName>
</protein>
<organism evidence="2 4">
    <name type="scientific">Cryobacterium roopkundense</name>
    <dbReference type="NCBI Taxonomy" id="1001240"/>
    <lineage>
        <taxon>Bacteria</taxon>
        <taxon>Bacillati</taxon>
        <taxon>Actinomycetota</taxon>
        <taxon>Actinomycetes</taxon>
        <taxon>Micrococcales</taxon>
        <taxon>Microbacteriaceae</taxon>
        <taxon>Cryobacterium</taxon>
    </lineage>
</organism>
<gene>
    <name evidence="3" type="ORF">BJ997_004279</name>
    <name evidence="2" type="ORF">GY21_05680</name>
</gene>
<dbReference type="Proteomes" id="UP000561726">
    <property type="component" value="Unassembled WGS sequence"/>
</dbReference>
<dbReference type="EMBL" id="JPXF01000016">
    <property type="protein sequence ID" value="KGJ79283.1"/>
    <property type="molecule type" value="Genomic_DNA"/>
</dbReference>
<dbReference type="STRING" id="1001240.GY21_05680"/>